<organism evidence="10 11">
    <name type="scientific">Tricholomella constricta</name>
    <dbReference type="NCBI Taxonomy" id="117010"/>
    <lineage>
        <taxon>Eukaryota</taxon>
        <taxon>Fungi</taxon>
        <taxon>Dikarya</taxon>
        <taxon>Basidiomycota</taxon>
        <taxon>Agaricomycotina</taxon>
        <taxon>Agaricomycetes</taxon>
        <taxon>Agaricomycetidae</taxon>
        <taxon>Agaricales</taxon>
        <taxon>Tricholomatineae</taxon>
        <taxon>Lyophyllaceae</taxon>
        <taxon>Tricholomella</taxon>
    </lineage>
</organism>
<dbReference type="SUPFAM" id="SSF141571">
    <property type="entry name" value="Pentapeptide repeat-like"/>
    <property type="match status" value="1"/>
</dbReference>
<feature type="compositionally biased region" description="Pro residues" evidence="8">
    <location>
        <begin position="511"/>
        <end position="523"/>
    </location>
</feature>
<feature type="binding site" evidence="7">
    <location>
        <position position="168"/>
    </location>
    <ligand>
        <name>ATP</name>
        <dbReference type="ChEBI" id="CHEBI:30616"/>
    </ligand>
</feature>
<dbReference type="Gene3D" id="1.10.510.10">
    <property type="entry name" value="Transferase(Phosphotransferase) domain 1"/>
    <property type="match status" value="1"/>
</dbReference>
<comment type="caution">
    <text evidence="10">The sequence shown here is derived from an EMBL/GenBank/DDBJ whole genome shotgun (WGS) entry which is preliminary data.</text>
</comment>
<evidence type="ECO:0000256" key="6">
    <source>
        <dbReference type="ARBA" id="ARBA00022840"/>
    </source>
</evidence>
<evidence type="ECO:0000259" key="9">
    <source>
        <dbReference type="PROSITE" id="PS50011"/>
    </source>
</evidence>
<dbReference type="PROSITE" id="PS00108">
    <property type="entry name" value="PROTEIN_KINASE_ST"/>
    <property type="match status" value="1"/>
</dbReference>
<evidence type="ECO:0000256" key="4">
    <source>
        <dbReference type="ARBA" id="ARBA00022741"/>
    </source>
</evidence>
<evidence type="ECO:0000256" key="5">
    <source>
        <dbReference type="ARBA" id="ARBA00022777"/>
    </source>
</evidence>
<dbReference type="InterPro" id="IPR011009">
    <property type="entry name" value="Kinase-like_dom_sf"/>
</dbReference>
<accession>A0A8H5HGU7</accession>
<keyword evidence="4 7" id="KW-0547">Nucleotide-binding</keyword>
<dbReference type="OrthoDB" id="68483at2759"/>
<gene>
    <name evidence="10" type="ORF">D9615_004894</name>
</gene>
<evidence type="ECO:0000313" key="11">
    <source>
        <dbReference type="Proteomes" id="UP000565441"/>
    </source>
</evidence>
<name>A0A8H5HGU7_9AGAR</name>
<evidence type="ECO:0000313" key="10">
    <source>
        <dbReference type="EMBL" id="KAF5383127.1"/>
    </source>
</evidence>
<evidence type="ECO:0000256" key="8">
    <source>
        <dbReference type="SAM" id="MobiDB-lite"/>
    </source>
</evidence>
<feature type="compositionally biased region" description="Basic and acidic residues" evidence="8">
    <location>
        <begin position="478"/>
        <end position="496"/>
    </location>
</feature>
<evidence type="ECO:0000256" key="1">
    <source>
        <dbReference type="ARBA" id="ARBA00022527"/>
    </source>
</evidence>
<dbReference type="InterPro" id="IPR017441">
    <property type="entry name" value="Protein_kinase_ATP_BS"/>
</dbReference>
<keyword evidence="1" id="KW-0723">Serine/threonine-protein kinase</keyword>
<feature type="domain" description="Protein kinase" evidence="9">
    <location>
        <begin position="131"/>
        <end position="415"/>
    </location>
</feature>
<dbReference type="PANTHER" id="PTHR24351">
    <property type="entry name" value="RIBOSOMAL PROTEIN S6 KINASE"/>
    <property type="match status" value="1"/>
</dbReference>
<dbReference type="Pfam" id="PF00069">
    <property type="entry name" value="Pkinase"/>
    <property type="match status" value="1"/>
</dbReference>
<evidence type="ECO:0000256" key="3">
    <source>
        <dbReference type="ARBA" id="ARBA00022679"/>
    </source>
</evidence>
<proteinExistence type="predicted"/>
<dbReference type="Gene3D" id="3.30.200.20">
    <property type="entry name" value="Phosphorylase Kinase, domain 1"/>
    <property type="match status" value="1"/>
</dbReference>
<dbReference type="GO" id="GO:0004674">
    <property type="term" value="F:protein serine/threonine kinase activity"/>
    <property type="evidence" value="ECO:0007669"/>
    <property type="project" value="UniProtKB-KW"/>
</dbReference>
<keyword evidence="3" id="KW-0808">Transferase</keyword>
<keyword evidence="6 7" id="KW-0067">ATP-binding</keyword>
<protein>
    <recommendedName>
        <fullName evidence="9">Protein kinase domain-containing protein</fullName>
    </recommendedName>
</protein>
<dbReference type="GO" id="GO:0005524">
    <property type="term" value="F:ATP binding"/>
    <property type="evidence" value="ECO:0007669"/>
    <property type="project" value="UniProtKB-UniRule"/>
</dbReference>
<dbReference type="PROSITE" id="PS00107">
    <property type="entry name" value="PROTEIN_KINASE_ATP"/>
    <property type="match status" value="1"/>
</dbReference>
<dbReference type="AlphaFoldDB" id="A0A8H5HGU7"/>
<dbReference type="SUPFAM" id="SSF56112">
    <property type="entry name" value="Protein kinase-like (PK-like)"/>
    <property type="match status" value="1"/>
</dbReference>
<dbReference type="EMBL" id="JAACJP010000007">
    <property type="protein sequence ID" value="KAF5383127.1"/>
    <property type="molecule type" value="Genomic_DNA"/>
</dbReference>
<keyword evidence="5" id="KW-0418">Kinase</keyword>
<dbReference type="InterPro" id="IPR008271">
    <property type="entry name" value="Ser/Thr_kinase_AS"/>
</dbReference>
<reference evidence="10 11" key="1">
    <citation type="journal article" date="2020" name="ISME J.">
        <title>Uncovering the hidden diversity of litter-decomposition mechanisms in mushroom-forming fungi.</title>
        <authorList>
            <person name="Floudas D."/>
            <person name="Bentzer J."/>
            <person name="Ahren D."/>
            <person name="Johansson T."/>
            <person name="Persson P."/>
            <person name="Tunlid A."/>
        </authorList>
    </citation>
    <scope>NUCLEOTIDE SEQUENCE [LARGE SCALE GENOMIC DNA]</scope>
    <source>
        <strain evidence="10 11">CBS 661.87</strain>
    </source>
</reference>
<evidence type="ECO:0000256" key="7">
    <source>
        <dbReference type="PROSITE-ProRule" id="PRU10141"/>
    </source>
</evidence>
<evidence type="ECO:0000256" key="2">
    <source>
        <dbReference type="ARBA" id="ARBA00022553"/>
    </source>
</evidence>
<sequence>MSSSFFSKNTGALMKSFKGKNFQAKVSAPQFSDSVQTETRLPPKCPSSCSSGSYDSRELVFLSALFDSFYDQTVLDIRRSKRYKLESAISVIGITLIDLPSFSLSPQDGNDSANSSTETFVDSRIVSLSDLTFVHLLGNGAFGQVYEVTDNVSKCRLALKVISKTAMKEEWEVTNVLNEQAVLRLLAGSPWHLTIEASWSDSAAFYMLMPVYPTDLESLLHLHGHFVKEAVIFYMAEIILALNHLHCLGFAHRDVKAPNILIDQEGHIVLGDFGLAKDYGRRPTFEEFTVLPFWPFHPNETGAMMRHPSELTFATQERCGSLLESPPEAFEDSWHCFGADRWGAGTVGYRMLTGRHPWYAETLGETVRMIRFDPLEFYPEDDVDAITEDFFQAMLMKDPEDRLQVGDATANHPFFHNLDWQLLGERAIPVPWAPGSQTSHVVFNVPPMFPAGTPYTPEEDPHPEFVFTSPRLQVQVQEPEHEPEHEQRPEEGRQDEFDSDQGADDCHDETPPLPSLPYVPSPSPNSLAKGFRTQEALLPLPTVFVRVEAEPDVWEDIDLGDEPTLVTGPSKDFFMEKDDALGDFTLDCAQEDIILADTTLDDTMLDDTMLDDTILEDTTLDDTTLEDTTLDDTTLEDTTLDDTTLDDTTLDNTTLDDTTPDDTTLDDTTIEHIALDDTTQEDTTLDNTTLDDTTLDDTIQEDITLDDIIPTLDDTLPTTKEKDSFIIVASPVTVKPGLFTRFVSFVNKLTTPQTRRLSDEERRVDFID</sequence>
<dbReference type="Gene3D" id="2.160.20.80">
    <property type="entry name" value="E3 ubiquitin-protein ligase SopA"/>
    <property type="match status" value="1"/>
</dbReference>
<dbReference type="SMART" id="SM00220">
    <property type="entry name" value="S_TKc"/>
    <property type="match status" value="1"/>
</dbReference>
<dbReference type="InterPro" id="IPR000719">
    <property type="entry name" value="Prot_kinase_dom"/>
</dbReference>
<dbReference type="PROSITE" id="PS50011">
    <property type="entry name" value="PROTEIN_KINASE_DOM"/>
    <property type="match status" value="1"/>
</dbReference>
<keyword evidence="11" id="KW-1185">Reference proteome</keyword>
<dbReference type="Proteomes" id="UP000565441">
    <property type="component" value="Unassembled WGS sequence"/>
</dbReference>
<feature type="region of interest" description="Disordered" evidence="8">
    <location>
        <begin position="476"/>
        <end position="527"/>
    </location>
</feature>
<keyword evidence="2" id="KW-0597">Phosphoprotein</keyword>